<evidence type="ECO:0000313" key="2">
    <source>
        <dbReference type="Proteomes" id="UP000501558"/>
    </source>
</evidence>
<proteinExistence type="predicted"/>
<sequence length="134" mass="15050">MVGGMTSLKYSSENCFCSVLDKIFLDKEIRQRLAGASQEGLTTAKKILAKVGKTEFSGLYFNLTSCGCTLESYETHKDNVIIIPKTNDLGKYFNKKNKQGEDLVCLMFLGKAIRLAKVPIVTLTNRLFAHQKRY</sequence>
<dbReference type="RefSeq" id="WP_167840989.1">
    <property type="nucleotide sequence ID" value="NZ_CBCPKB010000003.1"/>
</dbReference>
<name>A0AAE6YJT0_9LACT</name>
<dbReference type="Proteomes" id="UP000501558">
    <property type="component" value="Chromosome"/>
</dbReference>
<accession>A0AAE6YJT0</accession>
<keyword evidence="2" id="KW-1185">Reference proteome</keyword>
<reference evidence="1 2" key="1">
    <citation type="submission" date="2019-12" db="EMBL/GenBank/DDBJ databases">
        <title>Whole genome sequences of Lactococcus raffinolactis strains isolated from sewage.</title>
        <authorList>
            <person name="Ybazeta G."/>
            <person name="Ross M."/>
            <person name="Brabant-Kirwan D."/>
            <person name="Saleh M."/>
            <person name="Dillon J.A."/>
            <person name="Splinter K."/>
            <person name="Nokhbeh R."/>
        </authorList>
    </citation>
    <scope>NUCLEOTIDE SEQUENCE [LARGE SCALE GENOMIC DNA]</scope>
    <source>
        <strain evidence="1 2">Lr_19_14</strain>
    </source>
</reference>
<organism evidence="1 2">
    <name type="scientific">Pseudolactococcus raffinolactis</name>
    <dbReference type="NCBI Taxonomy" id="1366"/>
    <lineage>
        <taxon>Bacteria</taxon>
        <taxon>Bacillati</taxon>
        <taxon>Bacillota</taxon>
        <taxon>Bacilli</taxon>
        <taxon>Lactobacillales</taxon>
        <taxon>Streptococcaceae</taxon>
        <taxon>Pseudolactococcus</taxon>
    </lineage>
</organism>
<gene>
    <name evidence="1" type="ORF">GU334_01135</name>
</gene>
<protein>
    <submittedName>
        <fullName evidence="1">Uncharacterized protein</fullName>
    </submittedName>
</protein>
<dbReference type="AlphaFoldDB" id="A0AAE6YJT0"/>
<dbReference type="EMBL" id="CP047628">
    <property type="protein sequence ID" value="QIW57602.1"/>
    <property type="molecule type" value="Genomic_DNA"/>
</dbReference>
<evidence type="ECO:0000313" key="1">
    <source>
        <dbReference type="EMBL" id="QIW57602.1"/>
    </source>
</evidence>